<dbReference type="Proteomes" id="UP000005435">
    <property type="component" value="Chromosome"/>
</dbReference>
<evidence type="ECO:0000256" key="1">
    <source>
        <dbReference type="ARBA" id="ARBA00022614"/>
    </source>
</evidence>
<dbReference type="OrthoDB" id="9788327at2"/>
<evidence type="ECO:0000313" key="4">
    <source>
        <dbReference type="EMBL" id="AEV67678.1"/>
    </source>
</evidence>
<dbReference type="Gene3D" id="3.10.620.30">
    <property type="match status" value="1"/>
</dbReference>
<evidence type="ECO:0000259" key="3">
    <source>
        <dbReference type="SMART" id="SM00460"/>
    </source>
</evidence>
<dbReference type="SMART" id="SM00460">
    <property type="entry name" value="TGc"/>
    <property type="match status" value="1"/>
</dbReference>
<dbReference type="Pfam" id="PF07833">
    <property type="entry name" value="Cu_amine_oxidN1"/>
    <property type="match status" value="1"/>
</dbReference>
<dbReference type="InterPro" id="IPR032485">
    <property type="entry name" value="LRP1-like_beta_prop"/>
</dbReference>
<dbReference type="SUPFAM" id="SSF55383">
    <property type="entry name" value="Copper amine oxidase, domain N"/>
    <property type="match status" value="1"/>
</dbReference>
<dbReference type="PANTHER" id="PTHR46652">
    <property type="entry name" value="LEUCINE-RICH REPEAT AND IQ DOMAIN-CONTAINING PROTEIN 1-RELATED"/>
    <property type="match status" value="1"/>
</dbReference>
<dbReference type="InterPro" id="IPR002931">
    <property type="entry name" value="Transglutaminase-like"/>
</dbReference>
<dbReference type="Pfam" id="PF01841">
    <property type="entry name" value="Transglut_core"/>
    <property type="match status" value="1"/>
</dbReference>
<dbReference type="eggNOG" id="COG0823">
    <property type="taxonomic scope" value="Bacteria"/>
</dbReference>
<dbReference type="SUPFAM" id="SSF52058">
    <property type="entry name" value="L domain-like"/>
    <property type="match status" value="1"/>
</dbReference>
<evidence type="ECO:0000256" key="2">
    <source>
        <dbReference type="ARBA" id="ARBA00022737"/>
    </source>
</evidence>
<dbReference type="PROSITE" id="PS51450">
    <property type="entry name" value="LRR"/>
    <property type="match status" value="6"/>
</dbReference>
<dbReference type="PANTHER" id="PTHR46652:SF3">
    <property type="entry name" value="LEUCINE-RICH REPEAT-CONTAINING PROTEIN 9"/>
    <property type="match status" value="1"/>
</dbReference>
<keyword evidence="1" id="KW-0433">Leucine-rich repeat</keyword>
<dbReference type="eggNOG" id="COG0103">
    <property type="taxonomic scope" value="Bacteria"/>
</dbReference>
<proteinExistence type="predicted"/>
<dbReference type="Gene3D" id="3.30.457.10">
    <property type="entry name" value="Copper amine oxidase-like, N-terminal domain"/>
    <property type="match status" value="1"/>
</dbReference>
<dbReference type="InterPro" id="IPR032675">
    <property type="entry name" value="LRR_dom_sf"/>
</dbReference>
<dbReference type="InterPro" id="IPR025875">
    <property type="entry name" value="Leu-rich_rpt_4"/>
</dbReference>
<dbReference type="SMART" id="SM00365">
    <property type="entry name" value="LRR_SD22"/>
    <property type="match status" value="5"/>
</dbReference>
<keyword evidence="2" id="KW-0677">Repeat</keyword>
<dbReference type="KEGG" id="ccl:Clocl_1001"/>
<dbReference type="eggNOG" id="COG5279">
    <property type="taxonomic scope" value="Bacteria"/>
</dbReference>
<dbReference type="InterPro" id="IPR001611">
    <property type="entry name" value="Leu-rich_rpt"/>
</dbReference>
<dbReference type="STRING" id="720554.Clocl_1001"/>
<keyword evidence="5" id="KW-1185">Reference proteome</keyword>
<evidence type="ECO:0000313" key="5">
    <source>
        <dbReference type="Proteomes" id="UP000005435"/>
    </source>
</evidence>
<gene>
    <name evidence="4" type="ordered locus">Clocl_1001</name>
</gene>
<sequence precursor="true">MKLRYCSKLLFFRIFVLAMLVFGYSQSCMEVQAAAQTPNSITVTVDWDELKFDVPPQIIEGRTMVPLRAIFEALDAQVEWDGVTRTVTGYRKNTVVSLAVDSKIATLNGKKVELDVPAIIVSGRTLVPVRFISESLGAKVTWDARLRKVEILTQDVIQIPDSNFEKVIRRNIKKYTGELFTSDLKGIKVLEGREAGISNIEGIQYMKNVTHIYLEKNNISDISLLGSLKELKVLSLNENRITDITPLSSLKNLRVIYIHTNLLKDLTPLANLTDLEELYLGGNYIKDITPLSSLLNLKTLFLGDNQITDLTVLKNLKNLKHLDIYANPVLDITPLKALNHLEEVYIEYYNKQSALNEELYKKYEDMMKKAQEIVEKVVKPGMSDLEKELALHDYLVVHTNYDYENYISNTVPEEAHLPYGVLVNRVAVCDGFARTMQILLDMVGIESELVYGESYGENGWYGHAWNIVKIDGKYYHLDVTFDNIDKDGRKVEKDSITHKYFNISDRQISFDHRWDRSIYPACNNDSEHFTRVCELTGDRIIDGNTAYYIDEENNIINLDTENFTTSNLTSNKAERIVLCDGFIYYIHILNGDAKAIYRIKTDGTEEKKVYDGWAKYLKSDGRYVYFIDEDDRINRLTQSGSEIITNNSIVSALYLTQDYIIYKAYNWDSGGKLYRVNKATGESDRIGFDTPSGFSFSLDSGYLTYYYTPFERVVDDWIYYINENERNSLFKIRTDGTGRTRLNNSDSTIIEIYGDWMYYHNNSDQSKVYRVRIDGTENNIVG</sequence>
<dbReference type="SUPFAM" id="SSF54001">
    <property type="entry name" value="Cysteine proteinases"/>
    <property type="match status" value="1"/>
</dbReference>
<feature type="domain" description="Transglutaminase-like" evidence="3">
    <location>
        <begin position="421"/>
        <end position="481"/>
    </location>
</feature>
<dbReference type="InterPro" id="IPR038765">
    <property type="entry name" value="Papain-like_cys_pep_sf"/>
</dbReference>
<dbReference type="Pfam" id="PF16472">
    <property type="entry name" value="DUF5050"/>
    <property type="match status" value="2"/>
</dbReference>
<organism evidence="4 5">
    <name type="scientific">Acetivibrio clariflavus (strain DSM 19732 / NBRC 101661 / EBR45)</name>
    <name type="common">Clostridium clariflavum</name>
    <dbReference type="NCBI Taxonomy" id="720554"/>
    <lineage>
        <taxon>Bacteria</taxon>
        <taxon>Bacillati</taxon>
        <taxon>Bacillota</taxon>
        <taxon>Clostridia</taxon>
        <taxon>Eubacteriales</taxon>
        <taxon>Oscillospiraceae</taxon>
        <taxon>Acetivibrio</taxon>
    </lineage>
</organism>
<dbReference type="SUPFAM" id="SSF69304">
    <property type="entry name" value="Tricorn protease N-terminal domain"/>
    <property type="match status" value="1"/>
</dbReference>
<reference evidence="5" key="1">
    <citation type="submission" date="2011-12" db="EMBL/GenBank/DDBJ databases">
        <title>Complete sequence of Clostridium clariflavum DSM 19732.</title>
        <authorList>
            <consortium name="US DOE Joint Genome Institute"/>
            <person name="Lucas S."/>
            <person name="Han J."/>
            <person name="Lapidus A."/>
            <person name="Cheng J.-F."/>
            <person name="Goodwin L."/>
            <person name="Pitluck S."/>
            <person name="Peters L."/>
            <person name="Teshima H."/>
            <person name="Detter J.C."/>
            <person name="Han C."/>
            <person name="Tapia R."/>
            <person name="Land M."/>
            <person name="Hauser L."/>
            <person name="Kyrpides N."/>
            <person name="Ivanova N."/>
            <person name="Pagani I."/>
            <person name="Kitzmiller T."/>
            <person name="Lynd L."/>
            <person name="Izquierdo J."/>
            <person name="Woyke T."/>
        </authorList>
    </citation>
    <scope>NUCLEOTIDE SEQUENCE [LARGE SCALE GENOMIC DNA]</scope>
    <source>
        <strain evidence="5">DSM 19732 / NBRC 101661 / EBR45</strain>
    </source>
</reference>
<dbReference type="InterPro" id="IPR050836">
    <property type="entry name" value="SDS22/Internalin_LRR"/>
</dbReference>
<dbReference type="eggNOG" id="COG4886">
    <property type="taxonomic scope" value="Bacteria"/>
</dbReference>
<dbReference type="AlphaFoldDB" id="G8LX26"/>
<protein>
    <submittedName>
        <fullName evidence="4">Copper amine oxidase family protein,Leucine Rich Repeat (LRR)-containing protein,Transglutaminase-like superfamily protein</fullName>
    </submittedName>
</protein>
<accession>G8LX26</accession>
<dbReference type="SMART" id="SM00369">
    <property type="entry name" value="LRR_TYP"/>
    <property type="match status" value="3"/>
</dbReference>
<dbReference type="Pfam" id="PF12799">
    <property type="entry name" value="LRR_4"/>
    <property type="match status" value="2"/>
</dbReference>
<reference evidence="4 5" key="2">
    <citation type="journal article" date="2012" name="Stand. Genomic Sci.">
        <title>Complete Genome Sequence of Clostridium clariflavum DSM 19732.</title>
        <authorList>
            <person name="Izquierdo J.A."/>
            <person name="Goodwin L."/>
            <person name="Davenport K.W."/>
            <person name="Teshima H."/>
            <person name="Bruce D."/>
            <person name="Detter C."/>
            <person name="Tapia R."/>
            <person name="Han S."/>
            <person name="Land M."/>
            <person name="Hauser L."/>
            <person name="Jeffries C.D."/>
            <person name="Han J."/>
            <person name="Pitluck S."/>
            <person name="Nolan M."/>
            <person name="Chen A."/>
            <person name="Huntemann M."/>
            <person name="Mavromatis K."/>
            <person name="Mikhailova N."/>
            <person name="Liolios K."/>
            <person name="Woyke T."/>
            <person name="Lynd L.R."/>
        </authorList>
    </citation>
    <scope>NUCLEOTIDE SEQUENCE [LARGE SCALE GENOMIC DNA]</scope>
    <source>
        <strain evidence="5">DSM 19732 / NBRC 101661 / EBR45</strain>
    </source>
</reference>
<dbReference type="RefSeq" id="WP_014254296.1">
    <property type="nucleotide sequence ID" value="NC_016627.1"/>
</dbReference>
<dbReference type="Gene3D" id="3.80.10.10">
    <property type="entry name" value="Ribonuclease Inhibitor"/>
    <property type="match status" value="1"/>
</dbReference>
<dbReference type="HOGENOM" id="CLU_358148_0_0_9"/>
<dbReference type="InterPro" id="IPR003591">
    <property type="entry name" value="Leu-rich_rpt_typical-subtyp"/>
</dbReference>
<dbReference type="InterPro" id="IPR012854">
    <property type="entry name" value="Cu_amine_oxidase-like_N"/>
</dbReference>
<dbReference type="InterPro" id="IPR036582">
    <property type="entry name" value="Mao_N_sf"/>
</dbReference>
<name>G8LX26_ACECE</name>
<dbReference type="EMBL" id="CP003065">
    <property type="protein sequence ID" value="AEV67678.1"/>
    <property type="molecule type" value="Genomic_DNA"/>
</dbReference>